<dbReference type="PANTHER" id="PTHR21444">
    <property type="entry name" value="COILED-COIL DOMAIN-CONTAINING PROTEIN 180"/>
    <property type="match status" value="1"/>
</dbReference>
<dbReference type="GO" id="GO:0071939">
    <property type="term" value="P:vitamin A import into cell"/>
    <property type="evidence" value="ECO:0007669"/>
    <property type="project" value="TreeGrafter"/>
</dbReference>
<evidence type="ECO:0000313" key="11">
    <source>
        <dbReference type="RefSeq" id="XP_022104723.1"/>
    </source>
</evidence>
<dbReference type="OrthoDB" id="2376984at2759"/>
<feature type="transmembrane region" description="Helical" evidence="9">
    <location>
        <begin position="161"/>
        <end position="180"/>
    </location>
</feature>
<dbReference type="Pfam" id="PF14752">
    <property type="entry name" value="RBP_receptor"/>
    <property type="match status" value="1"/>
</dbReference>
<keyword evidence="5 9" id="KW-1133">Transmembrane helix</keyword>
<dbReference type="GeneID" id="110986814"/>
<evidence type="ECO:0000256" key="2">
    <source>
        <dbReference type="ARBA" id="ARBA00022448"/>
    </source>
</evidence>
<feature type="compositionally biased region" description="Polar residues" evidence="8">
    <location>
        <begin position="714"/>
        <end position="723"/>
    </location>
</feature>
<feature type="transmembrane region" description="Helical" evidence="9">
    <location>
        <begin position="349"/>
        <end position="371"/>
    </location>
</feature>
<keyword evidence="7" id="KW-0675">Receptor</keyword>
<keyword evidence="6 9" id="KW-0472">Membrane</keyword>
<feature type="transmembrane region" description="Helical" evidence="9">
    <location>
        <begin position="288"/>
        <end position="311"/>
    </location>
</feature>
<dbReference type="RefSeq" id="XP_022104723.1">
    <property type="nucleotide sequence ID" value="XM_022249031.1"/>
</dbReference>
<name>A0A8B7ZGE3_ACAPL</name>
<evidence type="ECO:0000256" key="3">
    <source>
        <dbReference type="ARBA" id="ARBA00022475"/>
    </source>
</evidence>
<dbReference type="PANTHER" id="PTHR21444:SF15">
    <property type="entry name" value="RECEPTOR FOR RETINOL UPTAKE STRA6"/>
    <property type="match status" value="1"/>
</dbReference>
<dbReference type="KEGG" id="aplc:110986814"/>
<evidence type="ECO:0000256" key="6">
    <source>
        <dbReference type="ARBA" id="ARBA00023136"/>
    </source>
</evidence>
<evidence type="ECO:0000256" key="1">
    <source>
        <dbReference type="ARBA" id="ARBA00004651"/>
    </source>
</evidence>
<evidence type="ECO:0000256" key="5">
    <source>
        <dbReference type="ARBA" id="ARBA00022989"/>
    </source>
</evidence>
<comment type="subcellular location">
    <subcellularLocation>
        <location evidence="1">Cell membrane</location>
        <topology evidence="1">Multi-pass membrane protein</topology>
    </subcellularLocation>
</comment>
<sequence length="764" mass="87625">MATGSLYTDAASYEMLNATEPVPTPHPGCASESIRIDYWVWVTSPISVAIILLVSLLEERVSLWPNCCFQRPGIPYPVNLVDSYDSRWSFASGFSVMSTSVLQLFMGKWIFSPNLSHIHNMLRGTVRIFVGLANVLLISLVFFPILLCLRIRPMHPIIGNVIGVMYTSIWLSYNLMIIVFCEKGEGLTKNTTIALTVPVYISYSFLNIDFTIELLKAIRRKLCKPKNVTAQAEEEDYFKKTHYYERVKFLLSPPEKEESKRLLDRVIRKIWIHAPGFRYSTRSICTSVLATITTYQVGLLYITLVNALWAFPDQLLSEDGLLYKAFSLVNATSYVTEARMFFNIAEDTFWIACYFAIALAVLYNIHVQICYREHTLLLWRGVRDFCPKEKFSLPALVVANLRFSGYTVAFSAWGFLINQVVSWLLMFFVGYFVIYQLKVVGDELTWPLSFLEGYWLTFVVGFLFYYVQVALAHIIFLQKEKEKKREKVHLSLDNRRLFHLTVYITLFLNVIVGLVSCLMRIIKAVFFGVLFIGRIDKCTLMRGWELWDPGFKAYLGFLQLEVAHTHPVLITFCHFLWKSVGKDTREKKLPLVFWKRKPGKKTGVWDNNELSQVTSSGRPRKKLWPRNKWFVALTLMRNRALTVDRMRIAPELQLVKEQLERERLEAQLRENEKTETRELPMDEHDPESATAEERSTPTGKIGTSSPIVAPLTGSIPNQSSTEAEVSRDSDTATPEPGRPATQLSMVAWDVPQDLLKSSQDSAVV</sequence>
<dbReference type="OMA" id="KSIRMDL"/>
<keyword evidence="4 9" id="KW-0812">Transmembrane</keyword>
<feature type="compositionally biased region" description="Polar residues" evidence="8">
    <location>
        <begin position="696"/>
        <end position="706"/>
    </location>
</feature>
<feature type="region of interest" description="Disordered" evidence="8">
    <location>
        <begin position="667"/>
        <end position="746"/>
    </location>
</feature>
<protein>
    <submittedName>
        <fullName evidence="11">Stimulated by retinoic acid gene 6 protein-like</fullName>
    </submittedName>
</protein>
<evidence type="ECO:0000313" key="10">
    <source>
        <dbReference type="Proteomes" id="UP000694845"/>
    </source>
</evidence>
<keyword evidence="3" id="KW-1003">Cell membrane</keyword>
<feature type="transmembrane region" description="Helical" evidence="9">
    <location>
        <begin position="192"/>
        <end position="212"/>
    </location>
</feature>
<evidence type="ECO:0000256" key="8">
    <source>
        <dbReference type="SAM" id="MobiDB-lite"/>
    </source>
</evidence>
<reference evidence="11" key="1">
    <citation type="submission" date="2025-08" db="UniProtKB">
        <authorList>
            <consortium name="RefSeq"/>
        </authorList>
    </citation>
    <scope>IDENTIFICATION</scope>
</reference>
<dbReference type="GO" id="GO:0038023">
    <property type="term" value="F:signaling receptor activity"/>
    <property type="evidence" value="ECO:0007669"/>
    <property type="project" value="InterPro"/>
</dbReference>
<evidence type="ECO:0000256" key="4">
    <source>
        <dbReference type="ARBA" id="ARBA00022692"/>
    </source>
</evidence>
<feature type="transmembrane region" description="Helical" evidence="9">
    <location>
        <begin position="410"/>
        <end position="434"/>
    </location>
</feature>
<keyword evidence="10" id="KW-1185">Reference proteome</keyword>
<dbReference type="Proteomes" id="UP000694845">
    <property type="component" value="Unplaced"/>
</dbReference>
<gene>
    <name evidence="11" type="primary">LOC110986814</name>
</gene>
<feature type="transmembrane region" description="Helical" evidence="9">
    <location>
        <begin position="88"/>
        <end position="106"/>
    </location>
</feature>
<feature type="transmembrane region" description="Helical" evidence="9">
    <location>
        <begin position="454"/>
        <end position="476"/>
    </location>
</feature>
<accession>A0A8B7ZGE3</accession>
<evidence type="ECO:0000256" key="7">
    <source>
        <dbReference type="ARBA" id="ARBA00023170"/>
    </source>
</evidence>
<keyword evidence="2" id="KW-0813">Transport</keyword>
<proteinExistence type="predicted"/>
<dbReference type="GO" id="GO:0005886">
    <property type="term" value="C:plasma membrane"/>
    <property type="evidence" value="ECO:0007669"/>
    <property type="project" value="UniProtKB-SubCell"/>
</dbReference>
<dbReference type="InterPro" id="IPR026612">
    <property type="entry name" value="STRA6-like"/>
</dbReference>
<feature type="transmembrane region" description="Helical" evidence="9">
    <location>
        <begin position="497"/>
        <end position="522"/>
    </location>
</feature>
<feature type="transmembrane region" description="Helical" evidence="9">
    <location>
        <begin position="126"/>
        <end position="149"/>
    </location>
</feature>
<organism evidence="10 11">
    <name type="scientific">Acanthaster planci</name>
    <name type="common">Crown-of-thorns starfish</name>
    <dbReference type="NCBI Taxonomy" id="133434"/>
    <lineage>
        <taxon>Eukaryota</taxon>
        <taxon>Metazoa</taxon>
        <taxon>Echinodermata</taxon>
        <taxon>Eleutherozoa</taxon>
        <taxon>Asterozoa</taxon>
        <taxon>Asteroidea</taxon>
        <taxon>Valvatacea</taxon>
        <taxon>Valvatida</taxon>
        <taxon>Acanthasteridae</taxon>
        <taxon>Acanthaster</taxon>
    </lineage>
</organism>
<feature type="transmembrane region" description="Helical" evidence="9">
    <location>
        <begin position="38"/>
        <end position="57"/>
    </location>
</feature>
<dbReference type="AlphaFoldDB" id="A0A8B7ZGE3"/>
<feature type="compositionally biased region" description="Basic and acidic residues" evidence="8">
    <location>
        <begin position="667"/>
        <end position="695"/>
    </location>
</feature>
<evidence type="ECO:0000256" key="9">
    <source>
        <dbReference type="SAM" id="Phobius"/>
    </source>
</evidence>
<dbReference type="GO" id="GO:0034632">
    <property type="term" value="F:retinol transmembrane transporter activity"/>
    <property type="evidence" value="ECO:0007669"/>
    <property type="project" value="InterPro"/>
</dbReference>